<dbReference type="EMBL" id="CAADEX010000021">
    <property type="protein sequence ID" value="VFJ48878.1"/>
    <property type="molecule type" value="Genomic_DNA"/>
</dbReference>
<proteinExistence type="predicted"/>
<name>A0A450S9Z1_9GAMM</name>
<reference evidence="1" key="1">
    <citation type="submission" date="2019-02" db="EMBL/GenBank/DDBJ databases">
        <authorList>
            <person name="Gruber-Vodicka R. H."/>
            <person name="Seah K. B. B."/>
        </authorList>
    </citation>
    <scope>NUCLEOTIDE SEQUENCE</scope>
    <source>
        <strain evidence="1">BECK_DK47</strain>
    </source>
</reference>
<organism evidence="1">
    <name type="scientific">Candidatus Kentrum sp. DK</name>
    <dbReference type="NCBI Taxonomy" id="2126562"/>
    <lineage>
        <taxon>Bacteria</taxon>
        <taxon>Pseudomonadati</taxon>
        <taxon>Pseudomonadota</taxon>
        <taxon>Gammaproteobacteria</taxon>
        <taxon>Candidatus Kentrum</taxon>
    </lineage>
</organism>
<dbReference type="AlphaFoldDB" id="A0A450S9Z1"/>
<protein>
    <submittedName>
        <fullName evidence="1">Uncharacterized protein</fullName>
    </submittedName>
</protein>
<sequence length="123" mass="14316">MGSQENGGIGSGRRWHYDAKDTTSDYCRSINVRRLQRDGLLAPGRAFNWQWFRDDEVAGSIRVLTEADRVILDYRHQRGDSDWKEKNYPVLPGLDSLQLWRKTRLVPLPRPQLRAARGNPLQR</sequence>
<accession>A0A450S9Z1</accession>
<evidence type="ECO:0000313" key="1">
    <source>
        <dbReference type="EMBL" id="VFJ48878.1"/>
    </source>
</evidence>
<gene>
    <name evidence="1" type="ORF">BECKDK2373B_GA0170837_102145</name>
</gene>